<comment type="caution">
    <text evidence="1">The sequence shown here is derived from an EMBL/GenBank/DDBJ whole genome shotgun (WGS) entry which is preliminary data.</text>
</comment>
<feature type="non-terminal residue" evidence="1">
    <location>
        <position position="1"/>
    </location>
</feature>
<proteinExistence type="predicted"/>
<reference evidence="1" key="1">
    <citation type="journal article" date="2015" name="Nature">
        <title>Complex archaea that bridge the gap between prokaryotes and eukaryotes.</title>
        <authorList>
            <person name="Spang A."/>
            <person name="Saw J.H."/>
            <person name="Jorgensen S.L."/>
            <person name="Zaremba-Niedzwiedzka K."/>
            <person name="Martijn J."/>
            <person name="Lind A.E."/>
            <person name="van Eijk R."/>
            <person name="Schleper C."/>
            <person name="Guy L."/>
            <person name="Ettema T.J."/>
        </authorList>
    </citation>
    <scope>NUCLEOTIDE SEQUENCE</scope>
</reference>
<dbReference type="EMBL" id="LAZR01068605">
    <property type="protein sequence ID" value="KKK49326.1"/>
    <property type="molecule type" value="Genomic_DNA"/>
</dbReference>
<sequence length="83" mass="9842">DATTIDGRIIHRTFEDVCESPDLYIDDQLKALRHEGGWKVCRQHEEATPARRDFAHRQWFELTQRRQPSPDDVARRLDTLQVQ</sequence>
<accession>A0A0F8YMJ7</accession>
<evidence type="ECO:0000313" key="1">
    <source>
        <dbReference type="EMBL" id="KKK49326.1"/>
    </source>
</evidence>
<dbReference type="AlphaFoldDB" id="A0A0F8YMJ7"/>
<protein>
    <submittedName>
        <fullName evidence="1">Uncharacterized protein</fullName>
    </submittedName>
</protein>
<name>A0A0F8YMJ7_9ZZZZ</name>
<gene>
    <name evidence="1" type="ORF">LCGC14_3136200</name>
</gene>
<organism evidence="1">
    <name type="scientific">marine sediment metagenome</name>
    <dbReference type="NCBI Taxonomy" id="412755"/>
    <lineage>
        <taxon>unclassified sequences</taxon>
        <taxon>metagenomes</taxon>
        <taxon>ecological metagenomes</taxon>
    </lineage>
</organism>